<keyword evidence="4" id="KW-0472">Membrane</keyword>
<dbReference type="InterPro" id="IPR045584">
    <property type="entry name" value="Pilin-like"/>
</dbReference>
<dbReference type="InterPro" id="IPR001082">
    <property type="entry name" value="Pilin"/>
</dbReference>
<dbReference type="RefSeq" id="WP_340356485.1">
    <property type="nucleotide sequence ID" value="NZ_JBBKZU010000003.1"/>
</dbReference>
<dbReference type="PANTHER" id="PTHR30093">
    <property type="entry name" value="GENERAL SECRETION PATHWAY PROTEIN G"/>
    <property type="match status" value="1"/>
</dbReference>
<dbReference type="PROSITE" id="PS00409">
    <property type="entry name" value="PROKAR_NTER_METHYL"/>
    <property type="match status" value="1"/>
</dbReference>
<sequence>MKSANRPAQKGFTLIELMIVVAIIGILATVAVPTYHDYTAKAQLVEAFTIADGVKGEVEMSFMQEGQCPANASGGVGNIDKAADIAGKYVASVTTAGAVATGCTVEVAFQSSRVNSKLSNRKMKFTLDYGKNSSRWKCETDVDTSIRPKTCGDSGSPI</sequence>
<comment type="caution">
    <text evidence="5">The sequence shown here is derived from an EMBL/GenBank/DDBJ whole genome shotgun (WGS) entry which is preliminary data.</text>
</comment>
<dbReference type="SUPFAM" id="SSF54523">
    <property type="entry name" value="Pili subunits"/>
    <property type="match status" value="1"/>
</dbReference>
<reference evidence="5 6" key="1">
    <citation type="submission" date="2024-03" db="EMBL/GenBank/DDBJ databases">
        <title>Novel species of the genus Variovorax.</title>
        <authorList>
            <person name="Liu Q."/>
            <person name="Xin Y.-H."/>
        </authorList>
    </citation>
    <scope>NUCLEOTIDE SEQUENCE [LARGE SCALE GENOMIC DNA]</scope>
    <source>
        <strain evidence="5 6">KACC 18899</strain>
    </source>
</reference>
<name>A0ABU8VBY5_9BURK</name>
<dbReference type="EMBL" id="JBBKZU010000003">
    <property type="protein sequence ID" value="MEJ8811173.1"/>
    <property type="molecule type" value="Genomic_DNA"/>
</dbReference>
<evidence type="ECO:0000256" key="1">
    <source>
        <dbReference type="ARBA" id="ARBA00005233"/>
    </source>
</evidence>
<feature type="transmembrane region" description="Helical" evidence="4">
    <location>
        <begin position="12"/>
        <end position="35"/>
    </location>
</feature>
<keyword evidence="2" id="KW-0488">Methylation</keyword>
<comment type="similarity">
    <text evidence="1 3">Belongs to the N-Me-Phe pilin family.</text>
</comment>
<keyword evidence="6" id="KW-1185">Reference proteome</keyword>
<dbReference type="NCBIfam" id="TIGR02532">
    <property type="entry name" value="IV_pilin_GFxxxE"/>
    <property type="match status" value="1"/>
</dbReference>
<evidence type="ECO:0000256" key="4">
    <source>
        <dbReference type="SAM" id="Phobius"/>
    </source>
</evidence>
<keyword evidence="4" id="KW-0812">Transmembrane</keyword>
<dbReference type="Proteomes" id="UP001365846">
    <property type="component" value="Unassembled WGS sequence"/>
</dbReference>
<dbReference type="PANTHER" id="PTHR30093:SF34">
    <property type="entry name" value="PREPILIN PEPTIDASE-DEPENDENT PROTEIN D"/>
    <property type="match status" value="1"/>
</dbReference>
<dbReference type="InterPro" id="IPR012902">
    <property type="entry name" value="N_methyl_site"/>
</dbReference>
<keyword evidence="4" id="KW-1133">Transmembrane helix</keyword>
<protein>
    <submittedName>
        <fullName evidence="5">Pilin</fullName>
    </submittedName>
</protein>
<evidence type="ECO:0000256" key="3">
    <source>
        <dbReference type="RuleBase" id="RU000389"/>
    </source>
</evidence>
<dbReference type="Pfam" id="PF07963">
    <property type="entry name" value="N_methyl"/>
    <property type="match status" value="1"/>
</dbReference>
<evidence type="ECO:0000313" key="6">
    <source>
        <dbReference type="Proteomes" id="UP001365846"/>
    </source>
</evidence>
<accession>A0ABU8VBY5</accession>
<gene>
    <name evidence="5" type="ORF">WKW77_08850</name>
</gene>
<evidence type="ECO:0000313" key="5">
    <source>
        <dbReference type="EMBL" id="MEJ8811173.1"/>
    </source>
</evidence>
<proteinExistence type="inferred from homology"/>
<dbReference type="Gene3D" id="3.30.700.10">
    <property type="entry name" value="Glycoprotein, Type 4 Pilin"/>
    <property type="match status" value="1"/>
</dbReference>
<dbReference type="Pfam" id="PF00114">
    <property type="entry name" value="Pilin"/>
    <property type="match status" value="1"/>
</dbReference>
<keyword evidence="3" id="KW-0281">Fimbrium</keyword>
<organism evidence="5 6">
    <name type="scientific">Variovorax ureilyticus</name>
    <dbReference type="NCBI Taxonomy" id="1836198"/>
    <lineage>
        <taxon>Bacteria</taxon>
        <taxon>Pseudomonadati</taxon>
        <taxon>Pseudomonadota</taxon>
        <taxon>Betaproteobacteria</taxon>
        <taxon>Burkholderiales</taxon>
        <taxon>Comamonadaceae</taxon>
        <taxon>Variovorax</taxon>
    </lineage>
</organism>
<evidence type="ECO:0000256" key="2">
    <source>
        <dbReference type="ARBA" id="ARBA00022481"/>
    </source>
</evidence>